<name>A0A0B7JNN5_BIOOC</name>
<accession>A0A0B7JNN5</accession>
<sequence length="115" mass="12559">MGGPLTLLDLIPRPLYGCSLCARSGLAACLYKLDGDDIRVVSQVVSMRLLAEQAPCEGMYWYVRHYQSTESLRLLLVVRLGKLSKSAPQAIAGSSLLLRNITGRRCTLPSSSLFS</sequence>
<protein>
    <submittedName>
        <fullName evidence="1">Uncharacterized protein</fullName>
    </submittedName>
</protein>
<gene>
    <name evidence="1" type="ORF">BN869_000000355_1</name>
</gene>
<evidence type="ECO:0000313" key="1">
    <source>
        <dbReference type="EMBL" id="CEO44300.1"/>
    </source>
</evidence>
<dbReference type="EMBL" id="CDPU01000001">
    <property type="protein sequence ID" value="CEO44300.1"/>
    <property type="molecule type" value="Genomic_DNA"/>
</dbReference>
<dbReference type="AlphaFoldDB" id="A0A0B7JNN5"/>
<organism evidence="1">
    <name type="scientific">Bionectria ochroleuca</name>
    <name type="common">Gliocladium roseum</name>
    <dbReference type="NCBI Taxonomy" id="29856"/>
    <lineage>
        <taxon>Eukaryota</taxon>
        <taxon>Fungi</taxon>
        <taxon>Dikarya</taxon>
        <taxon>Ascomycota</taxon>
        <taxon>Pezizomycotina</taxon>
        <taxon>Sordariomycetes</taxon>
        <taxon>Hypocreomycetidae</taxon>
        <taxon>Hypocreales</taxon>
        <taxon>Bionectriaceae</taxon>
        <taxon>Clonostachys</taxon>
    </lineage>
</organism>
<proteinExistence type="predicted"/>
<reference evidence="1" key="1">
    <citation type="submission" date="2015-01" db="EMBL/GenBank/DDBJ databases">
        <authorList>
            <person name="Durling Mikael"/>
        </authorList>
    </citation>
    <scope>NUCLEOTIDE SEQUENCE</scope>
</reference>